<gene>
    <name evidence="8" type="ORF">GCL60_09420</name>
</gene>
<comment type="catalytic activity">
    <reaction evidence="5">
        <text>O-phospho-L-tyrosyl-[protein] + H2O = L-tyrosyl-[protein] + phosphate</text>
        <dbReference type="Rhea" id="RHEA:10684"/>
        <dbReference type="Rhea" id="RHEA-COMP:10136"/>
        <dbReference type="Rhea" id="RHEA-COMP:20101"/>
        <dbReference type="ChEBI" id="CHEBI:15377"/>
        <dbReference type="ChEBI" id="CHEBI:43474"/>
        <dbReference type="ChEBI" id="CHEBI:46858"/>
        <dbReference type="ChEBI" id="CHEBI:61978"/>
        <dbReference type="EC" id="3.1.3.48"/>
    </reaction>
</comment>
<feature type="domain" description="Phosphotyrosine protein phosphatase I" evidence="7">
    <location>
        <begin position="5"/>
        <end position="147"/>
    </location>
</feature>
<dbReference type="EC" id="3.1.3.48" evidence="2"/>
<proteinExistence type="inferred from homology"/>
<dbReference type="EMBL" id="WFLM01000003">
    <property type="protein sequence ID" value="KAB8039063.1"/>
    <property type="molecule type" value="Genomic_DNA"/>
</dbReference>
<evidence type="ECO:0000256" key="1">
    <source>
        <dbReference type="ARBA" id="ARBA00011063"/>
    </source>
</evidence>
<feature type="active site" description="Proton donor" evidence="6">
    <location>
        <position position="121"/>
    </location>
</feature>
<dbReference type="InterPro" id="IPR050438">
    <property type="entry name" value="LMW_PTPase"/>
</dbReference>
<dbReference type="AlphaFoldDB" id="A0A6N6VX62"/>
<dbReference type="CDD" id="cd16343">
    <property type="entry name" value="LMWPTP"/>
    <property type="match status" value="1"/>
</dbReference>
<dbReference type="InterPro" id="IPR023485">
    <property type="entry name" value="Ptyr_pPase"/>
</dbReference>
<evidence type="ECO:0000313" key="9">
    <source>
        <dbReference type="Proteomes" id="UP000437748"/>
    </source>
</evidence>
<dbReference type="OrthoDB" id="5296843at2"/>
<name>A0A6N6VX62_9BACT</name>
<dbReference type="Pfam" id="PF01451">
    <property type="entry name" value="LMWPc"/>
    <property type="match status" value="1"/>
</dbReference>
<dbReference type="PANTHER" id="PTHR11717:SF31">
    <property type="entry name" value="LOW MOLECULAR WEIGHT PROTEIN-TYROSINE-PHOSPHATASE ETP-RELATED"/>
    <property type="match status" value="1"/>
</dbReference>
<feature type="active site" description="Nucleophile" evidence="6">
    <location>
        <position position="11"/>
    </location>
</feature>
<protein>
    <recommendedName>
        <fullName evidence="2">protein-tyrosine-phosphatase</fullName>
        <ecNumber evidence="2">3.1.3.48</ecNumber>
    </recommendedName>
</protein>
<reference evidence="8 9" key="1">
    <citation type="submission" date="2019-10" db="EMBL/GenBank/DDBJ databases">
        <title>New species of Slilvanegrellaceae.</title>
        <authorList>
            <person name="Pitt A."/>
            <person name="Hahn M.W."/>
        </authorList>
    </citation>
    <scope>NUCLEOTIDE SEQUENCE [LARGE SCALE GENOMIC DNA]</scope>
    <source>
        <strain evidence="8 9">SP-Ram-0.45-NSY-1</strain>
    </source>
</reference>
<sequence>MNKINSVLLVCIGNICRSPYAETKLKEMIKNSNLENFNISSAGINAMIGESATLNSIKVAKENNLDLSAHIAKQLTIYHVKQYELILVMEEEQKKWIEKKFPFSFGKVHLIGKWNNEIIYDPYQKPYPAFVEMAKKIDLCLLDWLEKFK</sequence>
<evidence type="ECO:0000313" key="8">
    <source>
        <dbReference type="EMBL" id="KAB8039063.1"/>
    </source>
</evidence>
<comment type="caution">
    <text evidence="8">The sequence shown here is derived from an EMBL/GenBank/DDBJ whole genome shotgun (WGS) entry which is preliminary data.</text>
</comment>
<evidence type="ECO:0000256" key="2">
    <source>
        <dbReference type="ARBA" id="ARBA00013064"/>
    </source>
</evidence>
<dbReference type="PANTHER" id="PTHR11717">
    <property type="entry name" value="LOW MOLECULAR WEIGHT PROTEIN TYROSINE PHOSPHATASE"/>
    <property type="match status" value="1"/>
</dbReference>
<dbReference type="Gene3D" id="3.40.50.2300">
    <property type="match status" value="1"/>
</dbReference>
<dbReference type="InterPro" id="IPR017867">
    <property type="entry name" value="Tyr_phospatase_low_mol_wt"/>
</dbReference>
<dbReference type="InterPro" id="IPR036196">
    <property type="entry name" value="Ptyr_pPase_sf"/>
</dbReference>
<keyword evidence="3" id="KW-0378">Hydrolase</keyword>
<feature type="active site" evidence="6">
    <location>
        <position position="17"/>
    </location>
</feature>
<dbReference type="GO" id="GO:0004725">
    <property type="term" value="F:protein tyrosine phosphatase activity"/>
    <property type="evidence" value="ECO:0007669"/>
    <property type="project" value="UniProtKB-EC"/>
</dbReference>
<evidence type="ECO:0000259" key="7">
    <source>
        <dbReference type="SMART" id="SM00226"/>
    </source>
</evidence>
<evidence type="ECO:0000256" key="6">
    <source>
        <dbReference type="PIRSR" id="PIRSR617867-1"/>
    </source>
</evidence>
<accession>A0A6N6VX62</accession>
<evidence type="ECO:0000256" key="5">
    <source>
        <dbReference type="ARBA" id="ARBA00051722"/>
    </source>
</evidence>
<keyword evidence="4" id="KW-0904">Protein phosphatase</keyword>
<dbReference type="Proteomes" id="UP000437748">
    <property type="component" value="Unassembled WGS sequence"/>
</dbReference>
<dbReference type="SMART" id="SM00226">
    <property type="entry name" value="LMWPc"/>
    <property type="match status" value="1"/>
</dbReference>
<keyword evidence="9" id="KW-1185">Reference proteome</keyword>
<evidence type="ECO:0000256" key="3">
    <source>
        <dbReference type="ARBA" id="ARBA00022801"/>
    </source>
</evidence>
<dbReference type="SUPFAM" id="SSF52788">
    <property type="entry name" value="Phosphotyrosine protein phosphatases I"/>
    <property type="match status" value="1"/>
</dbReference>
<organism evidence="8 9">
    <name type="scientific">Silvanigrella paludirubra</name>
    <dbReference type="NCBI Taxonomy" id="2499159"/>
    <lineage>
        <taxon>Bacteria</taxon>
        <taxon>Pseudomonadati</taxon>
        <taxon>Bdellovibrionota</taxon>
        <taxon>Oligoflexia</taxon>
        <taxon>Silvanigrellales</taxon>
        <taxon>Silvanigrellaceae</taxon>
        <taxon>Silvanigrella</taxon>
    </lineage>
</organism>
<dbReference type="PRINTS" id="PR00719">
    <property type="entry name" value="LMWPTPASE"/>
</dbReference>
<evidence type="ECO:0000256" key="4">
    <source>
        <dbReference type="ARBA" id="ARBA00022912"/>
    </source>
</evidence>
<comment type="similarity">
    <text evidence="1">Belongs to the low molecular weight phosphotyrosine protein phosphatase family.</text>
</comment>
<dbReference type="RefSeq" id="WP_153420462.1">
    <property type="nucleotide sequence ID" value="NZ_WFLM01000003.1"/>
</dbReference>